<evidence type="ECO:0000313" key="1">
    <source>
        <dbReference type="EMBL" id="KAJ4439195.1"/>
    </source>
</evidence>
<sequence>MLQRVFPRKALSAGSKESIAICNGMGQSTTDNVKEKPELVCANCQAQKREEVGTLIIDKSERLRKKIRREGVCAGDEKLESPGKNRPREPLILVDDMDRCILRRQIQEFYTMQKEVPTLEKLLKVAKEAINFQGGRETLRKVIRDMGFRFKTVEIQDLSRQTRWAADPELRSGLGWIPFGLWFLRRFSPAVGLKPDGLWRVLGINPFDLITWLGFSEVSPTEKANAGNQVFINRLRIGHTKLTHGYLLKKKPPPVCNTCSETLSVKHIVQDCPQYNQLRQQLEMADISQTDILSQENRSLDCFRKQRTNTLQGTRSLWNASNLSFPAGIGSRAPALTGQYCIHISYYSTARFVKIHPLVFGRNWVGSRCCGGGDEPRCDVHGSMECDISSRRVGTAPGAKSFLTPPVRRNVKLNCSAWFICCPRSGSSIGTRTSGILTLLQFCI</sequence>
<name>A0ABQ8SYA0_PERAM</name>
<protein>
    <submittedName>
        <fullName evidence="1">Uncharacterized protein</fullName>
    </submittedName>
</protein>
<evidence type="ECO:0000313" key="2">
    <source>
        <dbReference type="Proteomes" id="UP001148838"/>
    </source>
</evidence>
<reference evidence="1 2" key="1">
    <citation type="journal article" date="2022" name="Allergy">
        <title>Genome assembly and annotation of Periplaneta americana reveal a comprehensive cockroach allergen profile.</title>
        <authorList>
            <person name="Wang L."/>
            <person name="Xiong Q."/>
            <person name="Saelim N."/>
            <person name="Wang L."/>
            <person name="Nong W."/>
            <person name="Wan A.T."/>
            <person name="Shi M."/>
            <person name="Liu X."/>
            <person name="Cao Q."/>
            <person name="Hui J.H.L."/>
            <person name="Sookrung N."/>
            <person name="Leung T.F."/>
            <person name="Tungtrongchitr A."/>
            <person name="Tsui S.K.W."/>
        </authorList>
    </citation>
    <scope>NUCLEOTIDE SEQUENCE [LARGE SCALE GENOMIC DNA]</scope>
    <source>
        <strain evidence="1">PWHHKU_190912</strain>
    </source>
</reference>
<dbReference type="Proteomes" id="UP001148838">
    <property type="component" value="Unassembled WGS sequence"/>
</dbReference>
<dbReference type="EMBL" id="JAJSOF020000017">
    <property type="protein sequence ID" value="KAJ4439195.1"/>
    <property type="molecule type" value="Genomic_DNA"/>
</dbReference>
<gene>
    <name evidence="1" type="ORF">ANN_07312</name>
</gene>
<comment type="caution">
    <text evidence="1">The sequence shown here is derived from an EMBL/GenBank/DDBJ whole genome shotgun (WGS) entry which is preliminary data.</text>
</comment>
<organism evidence="1 2">
    <name type="scientific">Periplaneta americana</name>
    <name type="common">American cockroach</name>
    <name type="synonym">Blatta americana</name>
    <dbReference type="NCBI Taxonomy" id="6978"/>
    <lineage>
        <taxon>Eukaryota</taxon>
        <taxon>Metazoa</taxon>
        <taxon>Ecdysozoa</taxon>
        <taxon>Arthropoda</taxon>
        <taxon>Hexapoda</taxon>
        <taxon>Insecta</taxon>
        <taxon>Pterygota</taxon>
        <taxon>Neoptera</taxon>
        <taxon>Polyneoptera</taxon>
        <taxon>Dictyoptera</taxon>
        <taxon>Blattodea</taxon>
        <taxon>Blattoidea</taxon>
        <taxon>Blattidae</taxon>
        <taxon>Blattinae</taxon>
        <taxon>Periplaneta</taxon>
    </lineage>
</organism>
<accession>A0ABQ8SYA0</accession>
<proteinExistence type="predicted"/>
<keyword evidence="2" id="KW-1185">Reference proteome</keyword>